<reference evidence="3" key="1">
    <citation type="journal article" date="2014" name="Proc. Natl. Acad. Sci. U.S.A.">
        <title>Extensive sampling of basidiomycete genomes demonstrates inadequacy of the white-rot/brown-rot paradigm for wood decay fungi.</title>
        <authorList>
            <person name="Riley R."/>
            <person name="Salamov A.A."/>
            <person name="Brown D.W."/>
            <person name="Nagy L.G."/>
            <person name="Floudas D."/>
            <person name="Held B.W."/>
            <person name="Levasseur A."/>
            <person name="Lombard V."/>
            <person name="Morin E."/>
            <person name="Otillar R."/>
            <person name="Lindquist E.A."/>
            <person name="Sun H."/>
            <person name="LaButti K.M."/>
            <person name="Schmutz J."/>
            <person name="Jabbour D."/>
            <person name="Luo H."/>
            <person name="Baker S.E."/>
            <person name="Pisabarro A.G."/>
            <person name="Walton J.D."/>
            <person name="Blanchette R.A."/>
            <person name="Henrissat B."/>
            <person name="Martin F."/>
            <person name="Cullen D."/>
            <person name="Hibbett D.S."/>
            <person name="Grigoriev I.V."/>
        </authorList>
    </citation>
    <scope>NUCLEOTIDE SEQUENCE [LARGE SCALE GENOMIC DNA]</scope>
    <source>
        <strain evidence="3">CBS 339.88</strain>
    </source>
</reference>
<evidence type="ECO:0000313" key="2">
    <source>
        <dbReference type="EMBL" id="KDR78939.1"/>
    </source>
</evidence>
<feature type="compositionally biased region" description="Low complexity" evidence="1">
    <location>
        <begin position="107"/>
        <end position="116"/>
    </location>
</feature>
<dbReference type="EMBL" id="KL142374">
    <property type="protein sequence ID" value="KDR78939.1"/>
    <property type="molecule type" value="Genomic_DNA"/>
</dbReference>
<evidence type="ECO:0000256" key="1">
    <source>
        <dbReference type="SAM" id="MobiDB-lite"/>
    </source>
</evidence>
<accession>A0A067TGD8</accession>
<gene>
    <name evidence="2" type="ORF">GALMADRAFT_278204</name>
</gene>
<feature type="compositionally biased region" description="Basic residues" evidence="1">
    <location>
        <begin position="95"/>
        <end position="106"/>
    </location>
</feature>
<dbReference type="AlphaFoldDB" id="A0A067TGD8"/>
<sequence length="155" mass="17402">MPNHKVNPRYCTSSNTRRRVREHTTSIRTPAGADQTSNVYHIYGHIHFHTSEISYATNVTNVNSNNILRNTMTETHNDYSRVILDSLARSDPPRSKHSRQRQKKAGAKASNRAASAVPDELNDVVFASVNVRDVPVDRYVDVATQTEPSTITIDT</sequence>
<keyword evidence="3" id="KW-1185">Reference proteome</keyword>
<protein>
    <submittedName>
        <fullName evidence="2">Uncharacterized protein</fullName>
    </submittedName>
</protein>
<organism evidence="2 3">
    <name type="scientific">Galerina marginata (strain CBS 339.88)</name>
    <dbReference type="NCBI Taxonomy" id="685588"/>
    <lineage>
        <taxon>Eukaryota</taxon>
        <taxon>Fungi</taxon>
        <taxon>Dikarya</taxon>
        <taxon>Basidiomycota</taxon>
        <taxon>Agaricomycotina</taxon>
        <taxon>Agaricomycetes</taxon>
        <taxon>Agaricomycetidae</taxon>
        <taxon>Agaricales</taxon>
        <taxon>Agaricineae</taxon>
        <taxon>Strophariaceae</taxon>
        <taxon>Galerina</taxon>
    </lineage>
</organism>
<evidence type="ECO:0000313" key="3">
    <source>
        <dbReference type="Proteomes" id="UP000027222"/>
    </source>
</evidence>
<dbReference type="Proteomes" id="UP000027222">
    <property type="component" value="Unassembled WGS sequence"/>
</dbReference>
<feature type="region of interest" description="Disordered" evidence="1">
    <location>
        <begin position="1"/>
        <end position="32"/>
    </location>
</feature>
<dbReference type="HOGENOM" id="CLU_1758946_0_0_1"/>
<feature type="region of interest" description="Disordered" evidence="1">
    <location>
        <begin position="86"/>
        <end position="116"/>
    </location>
</feature>
<name>A0A067TGD8_GALM3</name>
<proteinExistence type="predicted"/>